<evidence type="ECO:0000313" key="18">
    <source>
        <dbReference type="Proteomes" id="UP000267921"/>
    </source>
</evidence>
<comment type="function">
    <text evidence="11">Catalyzes the formation of archaetidylethanolamine (PtdEtn) from archaetidylserine (PtdSer).</text>
</comment>
<feature type="active site" description="Schiff-base intermediate with substrate; via pyruvic acid" evidence="11">
    <location>
        <position position="198"/>
    </location>
</feature>
<dbReference type="NCBIfam" id="NF003685">
    <property type="entry name" value="PRK05305.2-5"/>
    <property type="match status" value="1"/>
</dbReference>
<comment type="cofactor">
    <cofactor evidence="11">
        <name>pyruvate</name>
        <dbReference type="ChEBI" id="CHEBI:15361"/>
    </cofactor>
    <text evidence="11">Binds 1 pyruvoyl group covalently per subunit.</text>
</comment>
<dbReference type="HAMAP" id="MF_00664">
    <property type="entry name" value="PS_decarb_PSD_A"/>
    <property type="match status" value="1"/>
</dbReference>
<dbReference type="RefSeq" id="WP_072560566.1">
    <property type="nucleotide sequence ID" value="NZ_CP017921.1"/>
</dbReference>
<keyword evidence="12" id="KW-0812">Transmembrane</keyword>
<accession>A0A1L3Q0A2</accession>
<dbReference type="AlphaFoldDB" id="A0A1L3Q0A2"/>
<keyword evidence="16" id="KW-1185">Reference proteome</keyword>
<dbReference type="PANTHER" id="PTHR35809">
    <property type="entry name" value="ARCHAETIDYLSERINE DECARBOXYLASE PROENZYME-RELATED"/>
    <property type="match status" value="1"/>
</dbReference>
<dbReference type="GO" id="GO:0004609">
    <property type="term" value="F:phosphatidylserine decarboxylase activity"/>
    <property type="evidence" value="ECO:0007669"/>
    <property type="project" value="InterPro"/>
</dbReference>
<evidence type="ECO:0000256" key="5">
    <source>
        <dbReference type="ARBA" id="ARBA00023136"/>
    </source>
</evidence>
<feature type="transmembrane region" description="Helical" evidence="12">
    <location>
        <begin position="58"/>
        <end position="77"/>
    </location>
</feature>
<comment type="PTM">
    <text evidence="11">Is synthesized initially as an inactive proenzyme. Formation of the active enzyme involves a self-maturation process in which the active site pyruvoyl group is generated from an internal serine residue via an autocatalytic post-translational modification. Two non-identical subunits are generated from the proenzyme in this reaction, and the pyruvate is formed at the N-terminus of the alpha chain, which is derived from the carboxyl end of the proenzyme. The post-translation cleavage follows an unusual pathway, termed non-hydrolytic serinolysis, in which the side chain hydroxyl group of the serine supplies its oxygen atom to form the C-terminus of the beta chain, while the remainder of the serine residue undergoes an oxidative deamination to produce ammonia and the pyruvoyl prosthetic group on the alpha chain.</text>
</comment>
<keyword evidence="5 11" id="KW-0472">Membrane</keyword>
<dbReference type="Proteomes" id="UP000198669">
    <property type="component" value="Unassembled WGS sequence"/>
</dbReference>
<dbReference type="KEGG" id="mhaz:BHR79_01545"/>
<gene>
    <name evidence="11" type="primary">asd</name>
    <name evidence="13" type="ORF">BHR79_01545</name>
    <name evidence="14" type="ORF">EFE40_01245</name>
    <name evidence="15" type="ORF">SAMN04515625_0131</name>
</gene>
<dbReference type="Proteomes" id="UP000186879">
    <property type="component" value="Chromosome"/>
</dbReference>
<dbReference type="GO" id="GO:0008654">
    <property type="term" value="P:phospholipid biosynthetic process"/>
    <property type="evidence" value="ECO:0007669"/>
    <property type="project" value="UniProtKB-UniRule"/>
</dbReference>
<evidence type="ECO:0000256" key="9">
    <source>
        <dbReference type="ARBA" id="ARBA00023264"/>
    </source>
</evidence>
<feature type="chain" id="PRO_5044508650" description="Archaetidylserine decarboxylase beta chain" evidence="11">
    <location>
        <begin position="1"/>
        <end position="197"/>
    </location>
</feature>
<evidence type="ECO:0000256" key="12">
    <source>
        <dbReference type="SAM" id="Phobius"/>
    </source>
</evidence>
<reference evidence="14 18" key="3">
    <citation type="submission" date="2018-10" db="EMBL/GenBank/DDBJ databases">
        <title>Cultivation of a novel Methanohalophilus strain from Kebrit Deep of the Red Sea and a genomic comparison of members of the genus Methanohalophilus.</title>
        <authorList>
            <person name="Guan Y."/>
            <person name="Ngugi D.K."/>
            <person name="Stingl U."/>
        </authorList>
    </citation>
    <scope>NUCLEOTIDE SEQUENCE [LARGE SCALE GENOMIC DNA]</scope>
    <source>
        <strain evidence="14 18">DSM 3094</strain>
    </source>
</reference>
<evidence type="ECO:0000313" key="15">
    <source>
        <dbReference type="EMBL" id="SDW01569.1"/>
    </source>
</evidence>
<dbReference type="EMBL" id="FNMU01000001">
    <property type="protein sequence ID" value="SDW01569.1"/>
    <property type="molecule type" value="Genomic_DNA"/>
</dbReference>
<keyword evidence="7 11" id="KW-0594">Phospholipid biosynthesis</keyword>
<evidence type="ECO:0000256" key="10">
    <source>
        <dbReference type="ARBA" id="ARBA00023317"/>
    </source>
</evidence>
<evidence type="ECO:0000256" key="8">
    <source>
        <dbReference type="ARBA" id="ARBA00023239"/>
    </source>
</evidence>
<evidence type="ECO:0000256" key="11">
    <source>
        <dbReference type="HAMAP-Rule" id="MF_00664"/>
    </source>
</evidence>
<evidence type="ECO:0000256" key="4">
    <source>
        <dbReference type="ARBA" id="ARBA00023098"/>
    </source>
</evidence>
<evidence type="ECO:0000256" key="2">
    <source>
        <dbReference type="ARBA" id="ARBA00022516"/>
    </source>
</evidence>
<comment type="catalytic activity">
    <reaction evidence="11">
        <text>archaetidylserine + H(+) = archaetidylethanolamine + CO2</text>
        <dbReference type="Rhea" id="RHEA:51488"/>
        <dbReference type="ChEBI" id="CHEBI:15378"/>
        <dbReference type="ChEBI" id="CHEBI:16526"/>
        <dbReference type="ChEBI" id="CHEBI:71517"/>
        <dbReference type="ChEBI" id="CHEBI:134176"/>
    </reaction>
</comment>
<evidence type="ECO:0000256" key="1">
    <source>
        <dbReference type="ARBA" id="ARBA00022475"/>
    </source>
</evidence>
<reference evidence="13 16" key="1">
    <citation type="submission" date="2016-10" db="EMBL/GenBank/DDBJ databases">
        <title>Methanohalophilus halophilus.</title>
        <authorList>
            <person name="L'haridon S."/>
        </authorList>
    </citation>
    <scope>NUCLEOTIDE SEQUENCE [LARGE SCALE GENOMIC DNA]</scope>
    <source>
        <strain evidence="13 16">Z-7982</strain>
    </source>
</reference>
<dbReference type="OrthoDB" id="50255at2157"/>
<evidence type="ECO:0000313" key="13">
    <source>
        <dbReference type="EMBL" id="APH38296.1"/>
    </source>
</evidence>
<sequence>MLAKGSHSWVFTASLLTIAMGFMYVTSRLQIFTVQSMLDVPLLGGNTFFLSLFSGWQIFLYSTFGFGLLTVFFVFFFRDPKRDSTLCKSCILAPADGKISDIRGRKVCIFMNLNNVHVNRAPFCGKVLSVKHFKGSYLPAFTKDSSRNERTNIQLQTSVGKIEVTQIAGFLARRIVTYVEEGDEILQGEKIGMIRLGSRVDVTIPEGFDICVSKGDKVYAGDTKIAKTPHHER</sequence>
<dbReference type="Proteomes" id="UP000267921">
    <property type="component" value="Unassembled WGS sequence"/>
</dbReference>
<dbReference type="EMBL" id="CP017921">
    <property type="protein sequence ID" value="APH38296.1"/>
    <property type="molecule type" value="Genomic_DNA"/>
</dbReference>
<keyword evidence="4 11" id="KW-0443">Lipid metabolism</keyword>
<feature type="chain" id="PRO_5044508651" description="Archaetidylserine decarboxylase alpha chain" evidence="11">
    <location>
        <begin position="198"/>
        <end position="233"/>
    </location>
</feature>
<keyword evidence="9 11" id="KW-1208">Phospholipid metabolism</keyword>
<organism evidence="13 16">
    <name type="scientific">Methanohalophilus halophilus</name>
    <dbReference type="NCBI Taxonomy" id="2177"/>
    <lineage>
        <taxon>Archaea</taxon>
        <taxon>Methanobacteriati</taxon>
        <taxon>Methanobacteriota</taxon>
        <taxon>Stenosarchaea group</taxon>
        <taxon>Methanomicrobia</taxon>
        <taxon>Methanosarcinales</taxon>
        <taxon>Methanosarcinaceae</taxon>
        <taxon>Methanohalophilus</taxon>
    </lineage>
</organism>
<keyword evidence="12" id="KW-1133">Transmembrane helix</keyword>
<evidence type="ECO:0000256" key="7">
    <source>
        <dbReference type="ARBA" id="ARBA00023209"/>
    </source>
</evidence>
<comment type="subunit">
    <text evidence="11">Heterodimer of a large membrane-associated beta subunit and a small pyruvoyl-containing alpha subunit.</text>
</comment>
<keyword evidence="1 11" id="KW-1003">Cell membrane</keyword>
<dbReference type="GeneID" id="30582399"/>
<evidence type="ECO:0000313" key="14">
    <source>
        <dbReference type="EMBL" id="RNI10835.1"/>
    </source>
</evidence>
<comment type="subcellular location">
    <subcellularLocation>
        <location evidence="11">Cell membrane</location>
        <topology evidence="11">Peripheral membrane protein</topology>
    </subcellularLocation>
</comment>
<keyword evidence="6 11" id="KW-0865">Zymogen</keyword>
<dbReference type="PANTHER" id="PTHR35809:SF1">
    <property type="entry name" value="ARCHAETIDYLSERINE DECARBOXYLASE PROENZYME-RELATED"/>
    <property type="match status" value="1"/>
</dbReference>
<dbReference type="InterPro" id="IPR033175">
    <property type="entry name" value="PSD-A"/>
</dbReference>
<reference evidence="15 17" key="2">
    <citation type="submission" date="2016-10" db="EMBL/GenBank/DDBJ databases">
        <authorList>
            <person name="de Groot N.N."/>
        </authorList>
    </citation>
    <scope>NUCLEOTIDE SEQUENCE [LARGE SCALE GENOMIC DNA]</scope>
    <source>
        <strain evidence="15 17">Z-7982</strain>
    </source>
</reference>
<evidence type="ECO:0000313" key="16">
    <source>
        <dbReference type="Proteomes" id="UP000186879"/>
    </source>
</evidence>
<dbReference type="InterPro" id="IPR003817">
    <property type="entry name" value="PS_Dcarbxylase"/>
</dbReference>
<comment type="similarity">
    <text evidence="11">Belongs to the phosphatidylserine decarboxylase family. PSD-A subfamily.</text>
</comment>
<feature type="site" description="Cleavage (non-hydrolytic); by autocatalysis" evidence="11">
    <location>
        <begin position="197"/>
        <end position="198"/>
    </location>
</feature>
<dbReference type="EMBL" id="RJJG01000001">
    <property type="protein sequence ID" value="RNI10835.1"/>
    <property type="molecule type" value="Genomic_DNA"/>
</dbReference>
<name>A0A1L3Q0A2_9EURY</name>
<dbReference type="EC" id="4.1.1.-" evidence="11"/>
<evidence type="ECO:0000256" key="6">
    <source>
        <dbReference type="ARBA" id="ARBA00023145"/>
    </source>
</evidence>
<feature type="modified residue" description="Pyruvic acid (Ser); by autocatalysis" evidence="11">
    <location>
        <position position="198"/>
    </location>
</feature>
<evidence type="ECO:0000256" key="3">
    <source>
        <dbReference type="ARBA" id="ARBA00022793"/>
    </source>
</evidence>
<keyword evidence="10 11" id="KW-0670">Pyruvate</keyword>
<keyword evidence="3 11" id="KW-0210">Decarboxylase</keyword>
<proteinExistence type="inferred from homology"/>
<keyword evidence="2 11" id="KW-0444">Lipid biosynthesis</keyword>
<dbReference type="STRING" id="2177.BHR79_01545"/>
<dbReference type="Pfam" id="PF02666">
    <property type="entry name" value="PS_Dcarbxylase"/>
    <property type="match status" value="1"/>
</dbReference>
<protein>
    <recommendedName>
        <fullName evidence="11">Putative archaetidylserine decarboxylase proenzyme</fullName>
        <ecNumber evidence="11">4.1.1.-</ecNumber>
    </recommendedName>
    <component>
        <recommendedName>
            <fullName evidence="11">Archaetidylserine decarboxylase alpha chain</fullName>
        </recommendedName>
    </component>
    <component>
        <recommendedName>
            <fullName evidence="11">Archaetidylserine decarboxylase beta chain</fullName>
        </recommendedName>
    </component>
</protein>
<feature type="transmembrane region" description="Helical" evidence="12">
    <location>
        <begin position="6"/>
        <end position="25"/>
    </location>
</feature>
<dbReference type="GO" id="GO:0005886">
    <property type="term" value="C:plasma membrane"/>
    <property type="evidence" value="ECO:0007669"/>
    <property type="project" value="UniProtKB-SubCell"/>
</dbReference>
<evidence type="ECO:0000313" key="17">
    <source>
        <dbReference type="Proteomes" id="UP000198669"/>
    </source>
</evidence>
<keyword evidence="8 11" id="KW-0456">Lyase</keyword>